<sequence>MASPPPQDAAAAHPLTTYLQRLIAEKHSNLCVSADITCATSMLSLADAVGPSIVVFKTHADILAGWDSHPTTGTGAQLAALARKHRFLIFEDRKFADIGSTCQLQYVGGLHQIVTWAHIVNAHILPGKDMLRALGESAAAWEALNVPAGGNEDEAPSRRGLLLLAQMSSAGNFLDETYTSHCVAIAREQRDFVMGYIAQRPLNSLPGDAFVTMTPGCSIPPQESLDDSEFVPGEEDALGQQYNTPRDIMLRGCDVIIVGRGICNAKDPQMKAEQYRKLAWEAYVEKREKKD</sequence>
<evidence type="ECO:0000256" key="11">
    <source>
        <dbReference type="PIRSR" id="PIRSR614732-2"/>
    </source>
</evidence>
<proteinExistence type="inferred from homology"/>
<feature type="binding site" evidence="11">
    <location>
        <position position="260"/>
    </location>
    <ligand>
        <name>substrate</name>
    </ligand>
</feature>
<dbReference type="SUPFAM" id="SSF51366">
    <property type="entry name" value="Ribulose-phoshate binding barrel"/>
    <property type="match status" value="1"/>
</dbReference>
<feature type="domain" description="Orotidine 5'-phosphate decarboxylase" evidence="12">
    <location>
        <begin position="29"/>
        <end position="275"/>
    </location>
</feature>
<comment type="caution">
    <text evidence="13">The sequence shown here is derived from an EMBL/GenBank/DDBJ whole genome shotgun (WGS) entry which is preliminary data.</text>
</comment>
<protein>
    <recommendedName>
        <fullName evidence="4">Orotidine 5'-phosphate decarboxylase</fullName>
        <ecNumber evidence="3">4.1.1.23</ecNumber>
    </recommendedName>
    <alternativeName>
        <fullName evidence="9">OMP decarboxylase</fullName>
    </alternativeName>
    <alternativeName>
        <fullName evidence="8">Uridine 5'-monophosphate synthase</fullName>
    </alternativeName>
</protein>
<dbReference type="FunFam" id="3.20.20.70:FF:000114">
    <property type="entry name" value="Decarboxylase,orotidine phosphate"/>
    <property type="match status" value="1"/>
</dbReference>
<feature type="binding site" evidence="11">
    <location>
        <position position="168"/>
    </location>
    <ligand>
        <name>substrate</name>
    </ligand>
</feature>
<feature type="active site" description="For OMPdecase activity" evidence="10">
    <location>
        <position position="92"/>
    </location>
</feature>
<dbReference type="UniPathway" id="UPA00070">
    <property type="reaction ID" value="UER00120"/>
</dbReference>
<dbReference type="Proteomes" id="UP000256645">
    <property type="component" value="Unassembled WGS sequence"/>
</dbReference>
<evidence type="ECO:0000256" key="4">
    <source>
        <dbReference type="ARBA" id="ARBA00021923"/>
    </source>
</evidence>
<dbReference type="AlphaFoldDB" id="A0A3D8QCR1"/>
<dbReference type="PANTHER" id="PTHR32119">
    <property type="entry name" value="OROTIDINE 5'-PHOSPHATE DECARBOXYLASE"/>
    <property type="match status" value="1"/>
</dbReference>
<dbReference type="InterPro" id="IPR013785">
    <property type="entry name" value="Aldolase_TIM"/>
</dbReference>
<evidence type="ECO:0000256" key="1">
    <source>
        <dbReference type="ARBA" id="ARBA00004861"/>
    </source>
</evidence>
<dbReference type="STRING" id="1849047.A0A3D8QCR1"/>
<dbReference type="InterPro" id="IPR011060">
    <property type="entry name" value="RibuloseP-bd_barrel"/>
</dbReference>
<dbReference type="GO" id="GO:0006207">
    <property type="term" value="P:'de novo' pyrimidine nucleobase biosynthetic process"/>
    <property type="evidence" value="ECO:0007669"/>
    <property type="project" value="InterPro"/>
</dbReference>
<dbReference type="NCBIfam" id="TIGR01740">
    <property type="entry name" value="pyrF"/>
    <property type="match status" value="1"/>
</dbReference>
<evidence type="ECO:0000256" key="5">
    <source>
        <dbReference type="ARBA" id="ARBA00022793"/>
    </source>
</evidence>
<evidence type="ECO:0000256" key="6">
    <source>
        <dbReference type="ARBA" id="ARBA00022975"/>
    </source>
</evidence>
<evidence type="ECO:0000256" key="8">
    <source>
        <dbReference type="ARBA" id="ARBA00031744"/>
    </source>
</evidence>
<evidence type="ECO:0000256" key="3">
    <source>
        <dbReference type="ARBA" id="ARBA00012321"/>
    </source>
</evidence>
<reference evidence="13 14" key="1">
    <citation type="journal article" date="2018" name="IMA Fungus">
        <title>IMA Genome-F 9: Draft genome sequence of Annulohypoxylon stygium, Aspergillus mulundensis, Berkeleyomyces basicola (syn. Thielaviopsis basicola), Ceratocystis smalleyi, two Cercospora beticola strains, Coleophoma cylindrospora, Fusarium fracticaudum, Phialophora cf. hyalina, and Morchella septimelata.</title>
        <authorList>
            <person name="Wingfield B.D."/>
            <person name="Bills G.F."/>
            <person name="Dong Y."/>
            <person name="Huang W."/>
            <person name="Nel W.J."/>
            <person name="Swalarsk-Parry B.S."/>
            <person name="Vaghefi N."/>
            <person name="Wilken P.M."/>
            <person name="An Z."/>
            <person name="de Beer Z.W."/>
            <person name="De Vos L."/>
            <person name="Chen L."/>
            <person name="Duong T.A."/>
            <person name="Gao Y."/>
            <person name="Hammerbacher A."/>
            <person name="Kikkert J.R."/>
            <person name="Li Y."/>
            <person name="Li H."/>
            <person name="Li K."/>
            <person name="Li Q."/>
            <person name="Liu X."/>
            <person name="Ma X."/>
            <person name="Naidoo K."/>
            <person name="Pethybridge S.J."/>
            <person name="Sun J."/>
            <person name="Steenkamp E.T."/>
            <person name="van der Nest M.A."/>
            <person name="van Wyk S."/>
            <person name="Wingfield M.J."/>
            <person name="Xiong C."/>
            <person name="Yue Q."/>
            <person name="Zhang X."/>
        </authorList>
    </citation>
    <scope>NUCLEOTIDE SEQUENCE [LARGE SCALE GENOMIC DNA]</scope>
    <source>
        <strain evidence="13 14">BP6252</strain>
    </source>
</reference>
<dbReference type="InterPro" id="IPR001754">
    <property type="entry name" value="OMPdeCOase_dom"/>
</dbReference>
<keyword evidence="5" id="KW-0210">Decarboxylase</keyword>
<dbReference type="GO" id="GO:0044205">
    <property type="term" value="P:'de novo' UMP biosynthetic process"/>
    <property type="evidence" value="ECO:0007669"/>
    <property type="project" value="UniProtKB-UniPathway"/>
</dbReference>
<dbReference type="Pfam" id="PF00215">
    <property type="entry name" value="OMPdecase"/>
    <property type="match status" value="1"/>
</dbReference>
<dbReference type="EC" id="4.1.1.23" evidence="3"/>
<dbReference type="GO" id="GO:0005829">
    <property type="term" value="C:cytosol"/>
    <property type="evidence" value="ECO:0007669"/>
    <property type="project" value="TreeGrafter"/>
</dbReference>
<dbReference type="SMART" id="SM00934">
    <property type="entry name" value="OMPdecase"/>
    <property type="match status" value="1"/>
</dbReference>
<evidence type="ECO:0000313" key="14">
    <source>
        <dbReference type="Proteomes" id="UP000256645"/>
    </source>
</evidence>
<name>A0A3D8QCR1_9HELO</name>
<keyword evidence="7" id="KW-0456">Lyase</keyword>
<dbReference type="CDD" id="cd04725">
    <property type="entry name" value="OMP_decarboxylase_like"/>
    <property type="match status" value="1"/>
</dbReference>
<keyword evidence="14" id="KW-1185">Reference proteome</keyword>
<dbReference type="Gene3D" id="3.20.20.70">
    <property type="entry name" value="Aldolase class I"/>
    <property type="match status" value="1"/>
</dbReference>
<dbReference type="GO" id="GO:0004590">
    <property type="term" value="F:orotidine-5'-phosphate decarboxylase activity"/>
    <property type="evidence" value="ECO:0007669"/>
    <property type="project" value="UniProtKB-EC"/>
</dbReference>
<organism evidence="13 14">
    <name type="scientific">Coleophoma cylindrospora</name>
    <dbReference type="NCBI Taxonomy" id="1849047"/>
    <lineage>
        <taxon>Eukaryota</taxon>
        <taxon>Fungi</taxon>
        <taxon>Dikarya</taxon>
        <taxon>Ascomycota</taxon>
        <taxon>Pezizomycotina</taxon>
        <taxon>Leotiomycetes</taxon>
        <taxon>Helotiales</taxon>
        <taxon>Dermateaceae</taxon>
        <taxon>Coleophoma</taxon>
    </lineage>
</organism>
<feature type="binding site" evidence="11">
    <location>
        <position position="240"/>
    </location>
    <ligand>
        <name>substrate</name>
    </ligand>
</feature>
<accession>A0A3D8QCR1</accession>
<evidence type="ECO:0000256" key="7">
    <source>
        <dbReference type="ARBA" id="ARBA00023239"/>
    </source>
</evidence>
<feature type="binding site" evidence="11">
    <location>
        <position position="35"/>
    </location>
    <ligand>
        <name>substrate</name>
    </ligand>
</feature>
<feature type="binding site" evidence="11">
    <location>
        <position position="57"/>
    </location>
    <ligand>
        <name>substrate</name>
    </ligand>
</feature>
<evidence type="ECO:0000313" key="13">
    <source>
        <dbReference type="EMBL" id="RDW59579.1"/>
    </source>
</evidence>
<dbReference type="PANTHER" id="PTHR32119:SF2">
    <property type="entry name" value="OROTIDINE 5'-PHOSPHATE DECARBOXYLASE"/>
    <property type="match status" value="1"/>
</dbReference>
<evidence type="ECO:0000259" key="12">
    <source>
        <dbReference type="SMART" id="SM00934"/>
    </source>
</evidence>
<keyword evidence="6" id="KW-0665">Pyrimidine biosynthesis</keyword>
<gene>
    <name evidence="13" type="ORF">BP6252_12666</name>
</gene>
<evidence type="ECO:0000256" key="9">
    <source>
        <dbReference type="ARBA" id="ARBA00033428"/>
    </source>
</evidence>
<feature type="binding site" evidence="11">
    <location>
        <position position="259"/>
    </location>
    <ligand>
        <name>substrate</name>
    </ligand>
</feature>
<feature type="active site" description="For OMPdecase activity" evidence="10">
    <location>
        <position position="97"/>
    </location>
</feature>
<comment type="similarity">
    <text evidence="2">Belongs to the OMP decarboxylase family.</text>
</comment>
<evidence type="ECO:0000256" key="10">
    <source>
        <dbReference type="PIRSR" id="PIRSR614732-1"/>
    </source>
</evidence>
<dbReference type="InterPro" id="IPR014732">
    <property type="entry name" value="OMPdecase"/>
</dbReference>
<dbReference type="OrthoDB" id="10263753at2759"/>
<dbReference type="EMBL" id="PDLM01000016">
    <property type="protein sequence ID" value="RDW59579.1"/>
    <property type="molecule type" value="Genomic_DNA"/>
</dbReference>
<evidence type="ECO:0000256" key="2">
    <source>
        <dbReference type="ARBA" id="ARBA00011018"/>
    </source>
</evidence>
<feature type="active site" description="For OMPdecase activity" evidence="10">
    <location>
        <position position="94"/>
    </location>
</feature>
<comment type="pathway">
    <text evidence="1">Pyrimidine metabolism; UMP biosynthesis via de novo pathway; UMP from orotate: step 2/2.</text>
</comment>